<feature type="chain" id="PRO_5023231184" description="S-adenosylmethionine decarboxylase beta chain" evidence="15">
    <location>
        <begin position="1"/>
        <end position="63"/>
    </location>
</feature>
<sequence>MLKYLGKHLILELWGCDPKALDDEKGIEKMLVDCVEACGATLICVRTHKFSPQGATGVAVLAESHIAIHTYPEYGYAALDVFTCGEHTDPYKALEVIRDFLKPKSIQIIDLKRGLMENGTFELK</sequence>
<organism evidence="16 17">
    <name type="scientific">Methanocaldococcus vulcanius (strain ATCC 700851 / DSM 12094 / M7)</name>
    <name type="common">Methanococcus vulcanius</name>
    <dbReference type="NCBI Taxonomy" id="579137"/>
    <lineage>
        <taxon>Archaea</taxon>
        <taxon>Methanobacteriati</taxon>
        <taxon>Methanobacteriota</taxon>
        <taxon>Methanomada group</taxon>
        <taxon>Methanococci</taxon>
        <taxon>Methanococcales</taxon>
        <taxon>Methanocaldococcaceae</taxon>
        <taxon>Methanocaldococcus</taxon>
    </lineage>
</organism>
<comment type="catalytic activity">
    <reaction evidence="12 15">
        <text>S-adenosyl-L-methionine + H(+) = S-adenosyl 3-(methylsulfanyl)propylamine + CO2</text>
        <dbReference type="Rhea" id="RHEA:15981"/>
        <dbReference type="ChEBI" id="CHEBI:15378"/>
        <dbReference type="ChEBI" id="CHEBI:16526"/>
        <dbReference type="ChEBI" id="CHEBI:57443"/>
        <dbReference type="ChEBI" id="CHEBI:59789"/>
        <dbReference type="EC" id="4.1.1.50"/>
    </reaction>
</comment>
<evidence type="ECO:0000256" key="8">
    <source>
        <dbReference type="ARBA" id="ARBA00023145"/>
    </source>
</evidence>
<dbReference type="UniPathway" id="UPA00331">
    <property type="reaction ID" value="UER00451"/>
</dbReference>
<keyword evidence="5 15" id="KW-0068">Autocatalytic cleavage</keyword>
<comment type="cofactor">
    <cofactor evidence="15">
        <name>pyruvate</name>
        <dbReference type="ChEBI" id="CHEBI:15361"/>
    </cofactor>
    <text evidence="15">Binds 1 pyruvoyl group covalently per subunit.</text>
</comment>
<dbReference type="KEGG" id="mvu:Metvu_0500"/>
<keyword evidence="7 15" id="KW-0620">Polyamine biosynthesis</keyword>
<feature type="chain" id="PRO_5023231183" description="S-adenosylmethionine decarboxylase alpha chain" evidence="15">
    <location>
        <begin position="64"/>
        <end position="124"/>
    </location>
</feature>
<evidence type="ECO:0000256" key="1">
    <source>
        <dbReference type="ARBA" id="ARBA00004911"/>
    </source>
</evidence>
<comment type="PTM">
    <text evidence="15">Is synthesized initially as an inactive proenzyme. Formation of the active enzyme involves a self-maturation process in which the active site pyruvoyl group is generated from an internal serine residue via an autocatalytic post-translational modification. Two non-identical subunits are generated from the proenzyme in this reaction, and the pyruvate is formed at the N-terminus of the alpha chain, which is derived from the carboxyl end of the proenzyme. The post-translation cleavage follows an unusual pathway, termed non-hydrolytic serinolysis, in which the side chain hydroxyl group of the serine supplies its oxygen atom to form the C-terminus of the beta chain, while the remainder of the serine residue undergoes an oxidative deamination to produce ammonia and the pyruvoyl group blocking the N-terminus of the alpha chain.</text>
</comment>
<accession>C9RFK7</accession>
<dbReference type="HOGENOM" id="CLU_125470_2_3_2"/>
<comment type="function">
    <text evidence="13 15">Catalyzes the decarboxylation of S-adenosylmethionine to S-adenosylmethioninamine (dcAdoMet), the propylamine donor required for the synthesis of the polyamines spermine and spermidine from the diamine putrescine.</text>
</comment>
<evidence type="ECO:0000256" key="6">
    <source>
        <dbReference type="ARBA" id="ARBA00023066"/>
    </source>
</evidence>
<evidence type="ECO:0000256" key="11">
    <source>
        <dbReference type="ARBA" id="ARBA00023317"/>
    </source>
</evidence>
<dbReference type="EMBL" id="CP001787">
    <property type="protein sequence ID" value="ACX72359.1"/>
    <property type="molecule type" value="Genomic_DNA"/>
</dbReference>
<dbReference type="PANTHER" id="PTHR33866">
    <property type="entry name" value="S-ADENOSYLMETHIONINE DECARBOXYLASE PROENZYME"/>
    <property type="match status" value="1"/>
</dbReference>
<protein>
    <recommendedName>
        <fullName evidence="15">S-adenosylmethionine decarboxylase proenzyme</fullName>
        <shortName evidence="15">AdoMetDC</shortName>
        <shortName evidence="15">SAMDC</shortName>
        <ecNumber evidence="15">4.1.1.50</ecNumber>
    </recommendedName>
    <component>
        <recommendedName>
            <fullName evidence="15">S-adenosylmethionine decarboxylase beta chain</fullName>
        </recommendedName>
    </component>
    <component>
        <recommendedName>
            <fullName evidence="15">S-adenosylmethionine decarboxylase alpha chain</fullName>
        </recommendedName>
    </component>
</protein>
<dbReference type="Gene3D" id="3.30.160.750">
    <property type="match status" value="1"/>
</dbReference>
<dbReference type="InterPro" id="IPR017716">
    <property type="entry name" value="S-AdoMet_deCOase_pro-enz"/>
</dbReference>
<evidence type="ECO:0000256" key="12">
    <source>
        <dbReference type="ARBA" id="ARBA00048112"/>
    </source>
</evidence>
<evidence type="ECO:0000256" key="13">
    <source>
        <dbReference type="ARBA" id="ARBA00056215"/>
    </source>
</evidence>
<dbReference type="STRING" id="579137.Metvu_0500"/>
<dbReference type="Proteomes" id="UP000002063">
    <property type="component" value="Chromosome"/>
</dbReference>
<dbReference type="SUPFAM" id="SSF56276">
    <property type="entry name" value="S-adenosylmethionine decarboxylase"/>
    <property type="match status" value="1"/>
</dbReference>
<keyword evidence="9 15" id="KW-0456">Lyase</keyword>
<dbReference type="PANTHER" id="PTHR33866:SF2">
    <property type="entry name" value="S-ADENOSYLMETHIONINE DECARBOXYLASE PROENZYME"/>
    <property type="match status" value="1"/>
</dbReference>
<feature type="active site" description="Proton acceptor; for processing activity" evidence="15">
    <location>
        <position position="69"/>
    </location>
</feature>
<feature type="modified residue" description="Pyruvic acid (Ser); by autocatalysis" evidence="15">
    <location>
        <position position="64"/>
    </location>
</feature>
<evidence type="ECO:0000256" key="4">
    <source>
        <dbReference type="ARBA" id="ARBA00022793"/>
    </source>
</evidence>
<feature type="site" description="Cleavage (non-hydrolytic); by autolysis" evidence="15">
    <location>
        <begin position="63"/>
        <end position="64"/>
    </location>
</feature>
<dbReference type="InterPro" id="IPR042286">
    <property type="entry name" value="AdoMetDC_C"/>
</dbReference>
<name>C9RFK7_METVM</name>
<keyword evidence="3 15" id="KW-0949">S-adenosyl-L-methionine</keyword>
<evidence type="ECO:0000256" key="9">
    <source>
        <dbReference type="ARBA" id="ARBA00023239"/>
    </source>
</evidence>
<dbReference type="EC" id="4.1.1.50" evidence="15"/>
<evidence type="ECO:0000256" key="14">
    <source>
        <dbReference type="ARBA" id="ARBA00061583"/>
    </source>
</evidence>
<dbReference type="eggNOG" id="arCOG00279">
    <property type="taxonomic scope" value="Archaea"/>
</dbReference>
<dbReference type="GO" id="GO:0004014">
    <property type="term" value="F:adenosylmethionine decarboxylase activity"/>
    <property type="evidence" value="ECO:0007669"/>
    <property type="project" value="UniProtKB-UniRule"/>
</dbReference>
<gene>
    <name evidence="15" type="primary">speH</name>
    <name evidence="16" type="ordered locus">Metvu_0500</name>
</gene>
<reference evidence="16" key="1">
    <citation type="submission" date="2009-10" db="EMBL/GenBank/DDBJ databases">
        <title>Complete sequence of chromosome of Methanocaldococcus vulcanius M7.</title>
        <authorList>
            <consortium name="US DOE Joint Genome Institute"/>
            <person name="Lucas S."/>
            <person name="Copeland A."/>
            <person name="Lapidus A."/>
            <person name="Glavina del Rio T."/>
            <person name="Dalin E."/>
            <person name="Tice H."/>
            <person name="Bruce D."/>
            <person name="Goodwin L."/>
            <person name="Pitluck S."/>
            <person name="Lcollab F.I."/>
            <person name="Brettin T."/>
            <person name="Detter J.C."/>
            <person name="Han C."/>
            <person name="Tapia R."/>
            <person name="Kuske C.R."/>
            <person name="Schmutz J."/>
            <person name="Larimer F."/>
            <person name="Land M."/>
            <person name="Hauser L."/>
            <person name="Kyrpides N."/>
            <person name="Ovchinikova G."/>
            <person name="Sieprawska-Lupa M."/>
            <person name="Whitman W.B."/>
            <person name="Woyke T."/>
        </authorList>
    </citation>
    <scope>NUCLEOTIDE SEQUENCE [LARGE SCALE GENOMIC DNA]</scope>
    <source>
        <strain evidence="16">M7</strain>
    </source>
</reference>
<comment type="pathway">
    <text evidence="1 15">Amine and polyamine biosynthesis; S-adenosylmethioninamine biosynthesis; S-adenosylmethioninamine from S-adenosyl-L-methionine: step 1/1.</text>
</comment>
<keyword evidence="17" id="KW-1185">Reference proteome</keyword>
<keyword evidence="10 15" id="KW-0704">Schiff base</keyword>
<evidence type="ECO:0000256" key="7">
    <source>
        <dbReference type="ARBA" id="ARBA00023115"/>
    </source>
</evidence>
<feature type="active site" description="Schiff-base intermediate with substrate; via pyruvic acid" evidence="15">
    <location>
        <position position="64"/>
    </location>
</feature>
<dbReference type="HAMAP" id="MF_00464">
    <property type="entry name" value="AdoMetDC_1"/>
    <property type="match status" value="1"/>
</dbReference>
<evidence type="ECO:0000256" key="10">
    <source>
        <dbReference type="ARBA" id="ARBA00023270"/>
    </source>
</evidence>
<dbReference type="GO" id="GO:0005829">
    <property type="term" value="C:cytosol"/>
    <property type="evidence" value="ECO:0007669"/>
    <property type="project" value="TreeGrafter"/>
</dbReference>
<comment type="similarity">
    <text evidence="14 15">Belongs to the prokaryotic AdoMetDC family. Type 1 subfamily.</text>
</comment>
<dbReference type="InterPro" id="IPR042284">
    <property type="entry name" value="AdoMetDC_N"/>
</dbReference>
<dbReference type="NCBIfam" id="TIGR03330">
    <property type="entry name" value="SAM_DCase_Bsu"/>
    <property type="match status" value="1"/>
</dbReference>
<dbReference type="InterPro" id="IPR003826">
    <property type="entry name" value="AdoMetDC_fam_prok"/>
</dbReference>
<feature type="active site" description="Proton donor; for catalytic activity" evidence="15">
    <location>
        <position position="84"/>
    </location>
</feature>
<dbReference type="FunFam" id="3.30.360.110:FF:000001">
    <property type="entry name" value="S-adenosylmethionine decarboxylase proenzyme"/>
    <property type="match status" value="1"/>
</dbReference>
<comment type="subunit">
    <text evidence="2 15">Heterotetramer of two alpha and two beta chains arranged as a dimer of alpha/beta heterodimers.</text>
</comment>
<dbReference type="InterPro" id="IPR016067">
    <property type="entry name" value="S-AdoMet_deCO2ase_core"/>
</dbReference>
<dbReference type="AlphaFoldDB" id="C9RFK7"/>
<evidence type="ECO:0000256" key="15">
    <source>
        <dbReference type="HAMAP-Rule" id="MF_00464"/>
    </source>
</evidence>
<keyword evidence="8 15" id="KW-0865">Zymogen</keyword>
<dbReference type="Gene3D" id="3.30.360.110">
    <property type="entry name" value="S-adenosylmethionine decarboxylase domain"/>
    <property type="match status" value="1"/>
</dbReference>
<evidence type="ECO:0000256" key="5">
    <source>
        <dbReference type="ARBA" id="ARBA00022813"/>
    </source>
</evidence>
<keyword evidence="4 15" id="KW-0210">Decarboxylase</keyword>
<proteinExistence type="inferred from homology"/>
<dbReference type="GO" id="GO:0008295">
    <property type="term" value="P:spermidine biosynthetic process"/>
    <property type="evidence" value="ECO:0007669"/>
    <property type="project" value="UniProtKB-UniRule"/>
</dbReference>
<keyword evidence="11 15" id="KW-0670">Pyruvate</keyword>
<evidence type="ECO:0000313" key="16">
    <source>
        <dbReference type="EMBL" id="ACX72359.1"/>
    </source>
</evidence>
<dbReference type="Pfam" id="PF02675">
    <property type="entry name" value="AdoMet_dc"/>
    <property type="match status" value="1"/>
</dbReference>
<evidence type="ECO:0000256" key="3">
    <source>
        <dbReference type="ARBA" id="ARBA00022691"/>
    </source>
</evidence>
<evidence type="ECO:0000256" key="2">
    <source>
        <dbReference type="ARBA" id="ARBA00011601"/>
    </source>
</evidence>
<evidence type="ECO:0000313" key="17">
    <source>
        <dbReference type="Proteomes" id="UP000002063"/>
    </source>
</evidence>
<keyword evidence="6 15" id="KW-0745">Spermidine biosynthesis</keyword>